<dbReference type="AlphaFoldDB" id="A0A9X2L461"/>
<evidence type="ECO:0000256" key="3">
    <source>
        <dbReference type="ARBA" id="ARBA00012663"/>
    </source>
</evidence>
<evidence type="ECO:0000256" key="2">
    <source>
        <dbReference type="ARBA" id="ARBA00005336"/>
    </source>
</evidence>
<dbReference type="SUPFAM" id="SSF51445">
    <property type="entry name" value="(Trans)glycosidases"/>
    <property type="match status" value="1"/>
</dbReference>
<dbReference type="GO" id="GO:0005975">
    <property type="term" value="P:carbohydrate metabolic process"/>
    <property type="evidence" value="ECO:0007669"/>
    <property type="project" value="InterPro"/>
</dbReference>
<name>A0A9X2L461_9BACT</name>
<dbReference type="NCBIfam" id="TIGR04183">
    <property type="entry name" value="Por_Secre_tail"/>
    <property type="match status" value="1"/>
</dbReference>
<keyword evidence="6" id="KW-0732">Signal</keyword>
<comment type="similarity">
    <text evidence="2">Belongs to the glycosyl hydrolase 3 family.</text>
</comment>
<dbReference type="EC" id="3.2.1.52" evidence="3"/>
<keyword evidence="10" id="KW-1185">Reference proteome</keyword>
<proteinExistence type="inferred from homology"/>
<dbReference type="InterPro" id="IPR050226">
    <property type="entry name" value="NagZ_Beta-hexosaminidase"/>
</dbReference>
<dbReference type="PANTHER" id="PTHR30480">
    <property type="entry name" value="BETA-HEXOSAMINIDASE-RELATED"/>
    <property type="match status" value="1"/>
</dbReference>
<dbReference type="InterPro" id="IPR026444">
    <property type="entry name" value="Secre_tail"/>
</dbReference>
<evidence type="ECO:0000256" key="1">
    <source>
        <dbReference type="ARBA" id="ARBA00001231"/>
    </source>
</evidence>
<dbReference type="EMBL" id="JANDBC010000002">
    <property type="protein sequence ID" value="MCP9291962.1"/>
    <property type="molecule type" value="Genomic_DNA"/>
</dbReference>
<dbReference type="GO" id="GO:0009254">
    <property type="term" value="P:peptidoglycan turnover"/>
    <property type="evidence" value="ECO:0007669"/>
    <property type="project" value="TreeGrafter"/>
</dbReference>
<dbReference type="GO" id="GO:0004563">
    <property type="term" value="F:beta-N-acetylhexosaminidase activity"/>
    <property type="evidence" value="ECO:0007669"/>
    <property type="project" value="UniProtKB-EC"/>
</dbReference>
<keyword evidence="5" id="KW-0326">Glycosidase</keyword>
<dbReference type="InterPro" id="IPR017853">
    <property type="entry name" value="GH"/>
</dbReference>
<evidence type="ECO:0000259" key="8">
    <source>
        <dbReference type="Pfam" id="PF18962"/>
    </source>
</evidence>
<evidence type="ECO:0000256" key="4">
    <source>
        <dbReference type="ARBA" id="ARBA00022801"/>
    </source>
</evidence>
<dbReference type="Pfam" id="PF00933">
    <property type="entry name" value="Glyco_hydro_3"/>
    <property type="match status" value="1"/>
</dbReference>
<feature type="domain" description="Secretion system C-terminal sorting" evidence="8">
    <location>
        <begin position="378"/>
        <end position="453"/>
    </location>
</feature>
<evidence type="ECO:0000313" key="10">
    <source>
        <dbReference type="Proteomes" id="UP001139125"/>
    </source>
</evidence>
<evidence type="ECO:0000259" key="7">
    <source>
        <dbReference type="Pfam" id="PF00933"/>
    </source>
</evidence>
<dbReference type="RefSeq" id="WP_255134836.1">
    <property type="nucleotide sequence ID" value="NZ_JANDBC010000002.1"/>
</dbReference>
<comment type="catalytic activity">
    <reaction evidence="1">
        <text>Hydrolysis of terminal non-reducing N-acetyl-D-hexosamine residues in N-acetyl-beta-D-hexosaminides.</text>
        <dbReference type="EC" id="3.2.1.52"/>
    </reaction>
</comment>
<evidence type="ECO:0000313" key="9">
    <source>
        <dbReference type="EMBL" id="MCP9291962.1"/>
    </source>
</evidence>
<evidence type="ECO:0000256" key="5">
    <source>
        <dbReference type="ARBA" id="ARBA00023295"/>
    </source>
</evidence>
<dbReference type="Gene3D" id="3.20.20.300">
    <property type="entry name" value="Glycoside hydrolase, family 3, N-terminal domain"/>
    <property type="match status" value="1"/>
</dbReference>
<dbReference type="Gene3D" id="2.60.40.4070">
    <property type="match status" value="1"/>
</dbReference>
<feature type="domain" description="Glycoside hydrolase family 3 N-terminal" evidence="7">
    <location>
        <begin position="24"/>
        <end position="350"/>
    </location>
</feature>
<reference evidence="9" key="1">
    <citation type="submission" date="2022-06" db="EMBL/GenBank/DDBJ databases">
        <title>Gracilimonas sp. CAU 1638 isolated from sea sediment.</title>
        <authorList>
            <person name="Kim W."/>
        </authorList>
    </citation>
    <scope>NUCLEOTIDE SEQUENCE</scope>
    <source>
        <strain evidence="9">CAU 1638</strain>
    </source>
</reference>
<dbReference type="PANTHER" id="PTHR30480:SF13">
    <property type="entry name" value="BETA-HEXOSAMINIDASE"/>
    <property type="match status" value="1"/>
</dbReference>
<protein>
    <recommendedName>
        <fullName evidence="3">beta-N-acetylhexosaminidase</fullName>
        <ecNumber evidence="3">3.2.1.52</ecNumber>
    </recommendedName>
</protein>
<accession>A0A9X2L461</accession>
<gene>
    <name evidence="9" type="ORF">NM125_10280</name>
</gene>
<comment type="caution">
    <text evidence="9">The sequence shown here is derived from an EMBL/GenBank/DDBJ whole genome shotgun (WGS) entry which is preliminary data.</text>
</comment>
<dbReference type="InterPro" id="IPR036962">
    <property type="entry name" value="Glyco_hydro_3_N_sf"/>
</dbReference>
<evidence type="ECO:0000256" key="6">
    <source>
        <dbReference type="SAM" id="SignalP"/>
    </source>
</evidence>
<feature type="signal peptide" evidence="6">
    <location>
        <begin position="1"/>
        <end position="22"/>
    </location>
</feature>
<dbReference type="Proteomes" id="UP001139125">
    <property type="component" value="Unassembled WGS sequence"/>
</dbReference>
<organism evidence="9 10">
    <name type="scientific">Gracilimonas sediminicola</name>
    <dbReference type="NCBI Taxonomy" id="2952158"/>
    <lineage>
        <taxon>Bacteria</taxon>
        <taxon>Pseudomonadati</taxon>
        <taxon>Balneolota</taxon>
        <taxon>Balneolia</taxon>
        <taxon>Balneolales</taxon>
        <taxon>Balneolaceae</taxon>
        <taxon>Gracilimonas</taxon>
    </lineage>
</organism>
<keyword evidence="4" id="KW-0378">Hydrolase</keyword>
<dbReference type="Pfam" id="PF18962">
    <property type="entry name" value="Por_Secre_tail"/>
    <property type="match status" value="1"/>
</dbReference>
<sequence>MRRIATLGLLTFLLSLPLLSKAQTLQQKIGQMIMVGVETSQEHQDSLKYDIEHRNLGGVLLFAYNLRFPSQIRSQNSRFQGLADTPLFLATDQEGGIVARLDEQNGYERTFSAHKLGTEFNSEDSTRKQATLMAGWMANTGLNMNLAPVVDVNVDPNSPAIGGLDRSFSTDEQVVYQHASWFVDEFHKQNIATSLKHFPGHGSAVSDSHEGFTDITDTWEDRELDPFRFLIEDGYNDAVMTGHLFNQNWDEDYPASLSSYAVTDILRDSLGFDGVVISDELFMGAVQENYGMDEAIVQVVNSDTDILLFNTNLYQDKSLPAYIISLISEKVEAGVIDEATITASYNRIMALKDTRIPTSNEVDYQPQELPDQVDIANYPNPFNPSTTITVSLDQASQVQVQVFNSIGQRVQTLAQTQLSSGVHNFTFDGRSLSSGMYLVVVSTPETRQVHKMMLIK</sequence>
<dbReference type="InterPro" id="IPR001764">
    <property type="entry name" value="Glyco_hydro_3_N"/>
</dbReference>
<feature type="chain" id="PRO_5040811632" description="beta-N-acetylhexosaminidase" evidence="6">
    <location>
        <begin position="23"/>
        <end position="456"/>
    </location>
</feature>